<dbReference type="SUPFAM" id="SSF52540">
    <property type="entry name" value="P-loop containing nucleoside triphosphate hydrolases"/>
    <property type="match status" value="1"/>
</dbReference>
<dbReference type="RefSeq" id="WP_108132119.1">
    <property type="nucleotide sequence ID" value="NZ_PXNS01000004.1"/>
</dbReference>
<keyword evidence="6" id="KW-1185">Reference proteome</keyword>
<dbReference type="InterPro" id="IPR003593">
    <property type="entry name" value="AAA+_ATPase"/>
</dbReference>
<dbReference type="InterPro" id="IPR002078">
    <property type="entry name" value="Sigma_54_int"/>
</dbReference>
<feature type="compositionally biased region" description="Basic and acidic residues" evidence="3">
    <location>
        <begin position="476"/>
        <end position="497"/>
    </location>
</feature>
<dbReference type="PROSITE" id="PS00676">
    <property type="entry name" value="SIGMA54_INTERACT_2"/>
    <property type="match status" value="1"/>
</dbReference>
<gene>
    <name evidence="5" type="ORF">C6W88_08275</name>
</gene>
<reference evidence="5 6" key="1">
    <citation type="submission" date="2018-03" db="EMBL/GenBank/DDBJ databases">
        <authorList>
            <person name="Zhou J."/>
            <person name="Li X."/>
            <person name="Xue M."/>
            <person name="Yin J."/>
        </authorList>
    </citation>
    <scope>NUCLEOTIDE SEQUENCE [LARGE SCALE GENOMIC DNA]</scope>
    <source>
        <strain evidence="5 6">SYSU ZJ2214</strain>
    </source>
</reference>
<dbReference type="CDD" id="cd00009">
    <property type="entry name" value="AAA"/>
    <property type="match status" value="1"/>
</dbReference>
<organism evidence="5 6">
    <name type="scientific">Halomonas litopenaei</name>
    <dbReference type="NCBI Taxonomy" id="2109328"/>
    <lineage>
        <taxon>Bacteria</taxon>
        <taxon>Pseudomonadati</taxon>
        <taxon>Pseudomonadota</taxon>
        <taxon>Gammaproteobacteria</taxon>
        <taxon>Oceanospirillales</taxon>
        <taxon>Halomonadaceae</taxon>
        <taxon>Halomonas</taxon>
    </lineage>
</organism>
<dbReference type="InterPro" id="IPR009057">
    <property type="entry name" value="Homeodomain-like_sf"/>
</dbReference>
<keyword evidence="2" id="KW-0067">ATP-binding</keyword>
<accession>A0ABX5J3M5</accession>
<proteinExistence type="predicted"/>
<dbReference type="SUPFAM" id="SSF55781">
    <property type="entry name" value="GAF domain-like"/>
    <property type="match status" value="1"/>
</dbReference>
<dbReference type="InterPro" id="IPR029016">
    <property type="entry name" value="GAF-like_dom_sf"/>
</dbReference>
<evidence type="ECO:0000256" key="2">
    <source>
        <dbReference type="ARBA" id="ARBA00022840"/>
    </source>
</evidence>
<dbReference type="Gene3D" id="3.30.450.40">
    <property type="match status" value="1"/>
</dbReference>
<dbReference type="InterPro" id="IPR058031">
    <property type="entry name" value="AAA_lid_NorR"/>
</dbReference>
<evidence type="ECO:0000313" key="5">
    <source>
        <dbReference type="EMBL" id="PTL95318.1"/>
    </source>
</evidence>
<evidence type="ECO:0000256" key="1">
    <source>
        <dbReference type="ARBA" id="ARBA00022741"/>
    </source>
</evidence>
<feature type="compositionally biased region" description="Low complexity" evidence="3">
    <location>
        <begin position="447"/>
        <end position="456"/>
    </location>
</feature>
<evidence type="ECO:0000313" key="6">
    <source>
        <dbReference type="Proteomes" id="UP000241895"/>
    </source>
</evidence>
<dbReference type="Gene3D" id="3.40.50.300">
    <property type="entry name" value="P-loop containing nucleotide triphosphate hydrolases"/>
    <property type="match status" value="1"/>
</dbReference>
<dbReference type="SUPFAM" id="SSF46689">
    <property type="entry name" value="Homeodomain-like"/>
    <property type="match status" value="1"/>
</dbReference>
<name>A0ABX5J3M5_9GAMM</name>
<dbReference type="SMART" id="SM00382">
    <property type="entry name" value="AAA"/>
    <property type="match status" value="1"/>
</dbReference>
<comment type="caution">
    <text evidence="5">The sequence shown here is derived from an EMBL/GenBank/DDBJ whole genome shotgun (WGS) entry which is preliminary data.</text>
</comment>
<feature type="region of interest" description="Disordered" evidence="3">
    <location>
        <begin position="447"/>
        <end position="497"/>
    </location>
</feature>
<keyword evidence="1" id="KW-0547">Nucleotide-binding</keyword>
<protein>
    <submittedName>
        <fullName evidence="5">Nitric oxide reductase transcriptional regulator NorR</fullName>
    </submittedName>
</protein>
<dbReference type="InterPro" id="IPR025662">
    <property type="entry name" value="Sigma_54_int_dom_ATP-bd_1"/>
</dbReference>
<sequence>MVSFLRRLRALLQRLGDEQGPELAEAWQGVLESLVAPTAADASALLVAQGSGLRPVATIGLPEGVAGRTFALSEHPRLAAIAEAPGVCRFAADSPLPDPYDGLLDDGLSPVHDCLGVALRDGDELIGMVTLDALTPGALAELDDQGLLAAAELLGTCLRLSRRLDGARLQLALQRDDHGQLPRRLTGWRSGAMRKLMASVELVAATDMSVLVLGETGVGKERIAHALHHGSRRADGPLVVVNCAALPASLIESALFGHRRGAFSGATSDHRGHFQMADGGTLVLDEVGELPLELQPKLLRVLQEGEVQPLGSDRLQHVDVRVVAVTNRDLALEVAQGRFREDLYHRLSAFPLEVPPLRQRPEDLALLVGHFLEQNRVRLGVGNLRLSEAARVSLAGWHWPGNVRELESLLARASLLALASVDVLGTPDARRRSVRIEVEHLGLAPATARATDAPAAQGDTSRSAVSPADRPAGEAPGREPSLRDGKQRDTMPPEPSLREATEAFQRERIRQALDTAGNWAGAARRLGLDPGNLHRLARRLGLKA</sequence>
<dbReference type="PANTHER" id="PTHR32071">
    <property type="entry name" value="TRANSCRIPTIONAL REGULATORY PROTEIN"/>
    <property type="match status" value="1"/>
</dbReference>
<dbReference type="InterPro" id="IPR027417">
    <property type="entry name" value="P-loop_NTPase"/>
</dbReference>
<evidence type="ECO:0000256" key="3">
    <source>
        <dbReference type="SAM" id="MobiDB-lite"/>
    </source>
</evidence>
<dbReference type="PROSITE" id="PS50045">
    <property type="entry name" value="SIGMA54_INTERACT_4"/>
    <property type="match status" value="1"/>
</dbReference>
<dbReference type="NCBIfam" id="NF003451">
    <property type="entry name" value="PRK05022.1"/>
    <property type="match status" value="1"/>
</dbReference>
<dbReference type="PANTHER" id="PTHR32071:SF35">
    <property type="entry name" value="ANAEROBIC NITRIC OXIDE REDUCTASE TRANSCRIPTION REGULATOR NORR"/>
    <property type="match status" value="1"/>
</dbReference>
<dbReference type="Gene3D" id="1.10.10.60">
    <property type="entry name" value="Homeodomain-like"/>
    <property type="match status" value="1"/>
</dbReference>
<dbReference type="EMBL" id="PXNS01000004">
    <property type="protein sequence ID" value="PTL95318.1"/>
    <property type="molecule type" value="Genomic_DNA"/>
</dbReference>
<feature type="domain" description="Sigma-54 factor interaction" evidence="4">
    <location>
        <begin position="189"/>
        <end position="415"/>
    </location>
</feature>
<dbReference type="Pfam" id="PF00158">
    <property type="entry name" value="Sigma54_activat"/>
    <property type="match status" value="1"/>
</dbReference>
<dbReference type="Gene3D" id="1.10.8.60">
    <property type="match status" value="1"/>
</dbReference>
<evidence type="ECO:0000259" key="4">
    <source>
        <dbReference type="PROSITE" id="PS50045"/>
    </source>
</evidence>
<dbReference type="Pfam" id="PF25601">
    <property type="entry name" value="AAA_lid_14"/>
    <property type="match status" value="1"/>
</dbReference>
<dbReference type="PROSITE" id="PS00675">
    <property type="entry name" value="SIGMA54_INTERACT_1"/>
    <property type="match status" value="1"/>
</dbReference>
<dbReference type="InterPro" id="IPR025943">
    <property type="entry name" value="Sigma_54_int_dom_ATP-bd_2"/>
</dbReference>
<dbReference type="Proteomes" id="UP000241895">
    <property type="component" value="Unassembled WGS sequence"/>
</dbReference>